<name>A0A2J6QP98_9HELO</name>
<feature type="signal peptide" evidence="3">
    <location>
        <begin position="1"/>
        <end position="17"/>
    </location>
</feature>
<feature type="chain" id="PRO_5014420418" evidence="3">
    <location>
        <begin position="18"/>
        <end position="465"/>
    </location>
</feature>
<feature type="region of interest" description="Disordered" evidence="1">
    <location>
        <begin position="99"/>
        <end position="132"/>
    </location>
</feature>
<dbReference type="STRING" id="1745343.A0A2J6QP98"/>
<sequence length="465" mass="50731">MEIFWILICMIVAVCNGAVPGTGVSTITLTSISITGKTTVTATIPEIFETSTSLTSTTASSPFTVLVTRATLTTVWSEVLITPTTNSLGQSIFLTETVTTNSFPEPSPTTPPPSVTTLSPPGQSTSSASNLIAQTSSSSLSSTASTTAIARATATATATATPTSTPQRGLTKAQLAPILTAVGIVLVVFLIWLFRRCAKQDQHPSQPHGNTSWWKHPLSHLAGISPFVKHEPNHATRNDQGISRPMISSPIPFSERSKSPPNRPRRPISLSDSLMEDMRTSPQPRRDEKIAEDLRDGAHRSFSPEPLVVVKNPQTSGPFDLDLEQNTRNLNPYSTTSWSSSVYSTATAGPSLPMPSYQPYRQPEIRQERQYLNEEENDPETRRLQREETLRKLEDSGEPSGLATTSEGEKDEVKSQGSYDFAEARARKVLEDKRTREQVWGPSRTISPNNLPAIPELPGSPKRWV</sequence>
<feature type="compositionally biased region" description="Basic and acidic residues" evidence="1">
    <location>
        <begin position="422"/>
        <end position="437"/>
    </location>
</feature>
<evidence type="ECO:0000256" key="2">
    <source>
        <dbReference type="SAM" id="Phobius"/>
    </source>
</evidence>
<feature type="compositionally biased region" description="Pro residues" evidence="1">
    <location>
        <begin position="105"/>
        <end position="114"/>
    </location>
</feature>
<dbReference type="OrthoDB" id="10376288at2759"/>
<evidence type="ECO:0000313" key="4">
    <source>
        <dbReference type="EMBL" id="PMD28083.1"/>
    </source>
</evidence>
<feature type="region of interest" description="Disordered" evidence="1">
    <location>
        <begin position="231"/>
        <end position="359"/>
    </location>
</feature>
<dbReference type="Proteomes" id="UP000235672">
    <property type="component" value="Unassembled WGS sequence"/>
</dbReference>
<proteinExistence type="predicted"/>
<evidence type="ECO:0000256" key="1">
    <source>
        <dbReference type="SAM" id="MobiDB-lite"/>
    </source>
</evidence>
<keyword evidence="2" id="KW-0812">Transmembrane</keyword>
<dbReference type="AlphaFoldDB" id="A0A2J6QP98"/>
<protein>
    <submittedName>
        <fullName evidence="4">Uncharacterized protein</fullName>
    </submittedName>
</protein>
<feature type="compositionally biased region" description="Low complexity" evidence="1">
    <location>
        <begin position="115"/>
        <end position="132"/>
    </location>
</feature>
<keyword evidence="3" id="KW-0732">Signal</keyword>
<feature type="transmembrane region" description="Helical" evidence="2">
    <location>
        <begin position="175"/>
        <end position="194"/>
    </location>
</feature>
<keyword evidence="2" id="KW-1133">Transmembrane helix</keyword>
<keyword evidence="5" id="KW-1185">Reference proteome</keyword>
<organism evidence="4 5">
    <name type="scientific">Hyaloscypha hepaticicola</name>
    <dbReference type="NCBI Taxonomy" id="2082293"/>
    <lineage>
        <taxon>Eukaryota</taxon>
        <taxon>Fungi</taxon>
        <taxon>Dikarya</taxon>
        <taxon>Ascomycota</taxon>
        <taxon>Pezizomycotina</taxon>
        <taxon>Leotiomycetes</taxon>
        <taxon>Helotiales</taxon>
        <taxon>Hyaloscyphaceae</taxon>
        <taxon>Hyaloscypha</taxon>
    </lineage>
</organism>
<evidence type="ECO:0000313" key="5">
    <source>
        <dbReference type="Proteomes" id="UP000235672"/>
    </source>
</evidence>
<keyword evidence="2" id="KW-0472">Membrane</keyword>
<gene>
    <name evidence="4" type="ORF">NA56DRAFT_713762</name>
</gene>
<evidence type="ECO:0000256" key="3">
    <source>
        <dbReference type="SAM" id="SignalP"/>
    </source>
</evidence>
<feature type="region of interest" description="Disordered" evidence="1">
    <location>
        <begin position="390"/>
        <end position="465"/>
    </location>
</feature>
<feature type="compositionally biased region" description="Basic and acidic residues" evidence="1">
    <location>
        <begin position="276"/>
        <end position="299"/>
    </location>
</feature>
<feature type="compositionally biased region" description="Low complexity" evidence="1">
    <location>
        <begin position="333"/>
        <end position="348"/>
    </location>
</feature>
<dbReference type="EMBL" id="KZ613464">
    <property type="protein sequence ID" value="PMD28083.1"/>
    <property type="molecule type" value="Genomic_DNA"/>
</dbReference>
<reference evidence="4 5" key="1">
    <citation type="submission" date="2016-05" db="EMBL/GenBank/DDBJ databases">
        <title>A degradative enzymes factory behind the ericoid mycorrhizal symbiosis.</title>
        <authorList>
            <consortium name="DOE Joint Genome Institute"/>
            <person name="Martino E."/>
            <person name="Morin E."/>
            <person name="Grelet G."/>
            <person name="Kuo A."/>
            <person name="Kohler A."/>
            <person name="Daghino S."/>
            <person name="Barry K."/>
            <person name="Choi C."/>
            <person name="Cichocki N."/>
            <person name="Clum A."/>
            <person name="Copeland A."/>
            <person name="Hainaut M."/>
            <person name="Haridas S."/>
            <person name="Labutti K."/>
            <person name="Lindquist E."/>
            <person name="Lipzen A."/>
            <person name="Khouja H.-R."/>
            <person name="Murat C."/>
            <person name="Ohm R."/>
            <person name="Olson A."/>
            <person name="Spatafora J."/>
            <person name="Veneault-Fourrey C."/>
            <person name="Henrissat B."/>
            <person name="Grigoriev I."/>
            <person name="Martin F."/>
            <person name="Perotto S."/>
        </authorList>
    </citation>
    <scope>NUCLEOTIDE SEQUENCE [LARGE SCALE GENOMIC DNA]</scope>
    <source>
        <strain evidence="4 5">UAMH 7357</strain>
    </source>
</reference>
<accession>A0A2J6QP98</accession>